<dbReference type="InterPro" id="IPR058532">
    <property type="entry name" value="YjbR/MT2646/Rv2570-like"/>
</dbReference>
<dbReference type="EMBL" id="JAGGKS010000002">
    <property type="protein sequence ID" value="MBP1925225.1"/>
    <property type="molecule type" value="Genomic_DNA"/>
</dbReference>
<sequence length="132" mass="15517">MEKFVQGSEIEIMKYPWIDEFLLSMPGATKDFKEEWQWTRYLIGNKMFAAVCKDEKGEDYIVTIKLEPSDGEFIRNEYEDVTPGYYMNKIHWNSINLEGELPDALMKELIVKSYKLVLGGLSKKMQKELITF</sequence>
<evidence type="ECO:0000313" key="2">
    <source>
        <dbReference type="Proteomes" id="UP001519342"/>
    </source>
</evidence>
<dbReference type="PANTHER" id="PTHR35145:SF1">
    <property type="entry name" value="CYTOPLASMIC PROTEIN"/>
    <property type="match status" value="1"/>
</dbReference>
<accession>A0ABS4GC06</accession>
<dbReference type="SUPFAM" id="SSF142906">
    <property type="entry name" value="YjbR-like"/>
    <property type="match status" value="1"/>
</dbReference>
<dbReference type="Proteomes" id="UP001519342">
    <property type="component" value="Unassembled WGS sequence"/>
</dbReference>
<dbReference type="GO" id="GO:0003677">
    <property type="term" value="F:DNA binding"/>
    <property type="evidence" value="ECO:0007669"/>
    <property type="project" value="UniProtKB-KW"/>
</dbReference>
<dbReference type="Gene3D" id="3.90.1150.30">
    <property type="match status" value="1"/>
</dbReference>
<name>A0ABS4GC06_9FIRM</name>
<comment type="caution">
    <text evidence="1">The sequence shown here is derived from an EMBL/GenBank/DDBJ whole genome shotgun (WGS) entry which is preliminary data.</text>
</comment>
<keyword evidence="1" id="KW-0238">DNA-binding</keyword>
<dbReference type="InterPro" id="IPR007351">
    <property type="entry name" value="YjbR"/>
</dbReference>
<protein>
    <submittedName>
        <fullName evidence="1">DNA-binding protein (MmcQ/YjbR family)</fullName>
    </submittedName>
</protein>
<dbReference type="PANTHER" id="PTHR35145">
    <property type="entry name" value="CYTOPLASMIC PROTEIN-RELATED"/>
    <property type="match status" value="1"/>
</dbReference>
<reference evidence="1 2" key="1">
    <citation type="submission" date="2021-03" db="EMBL/GenBank/DDBJ databases">
        <title>Genomic Encyclopedia of Type Strains, Phase IV (KMG-IV): sequencing the most valuable type-strain genomes for metagenomic binning, comparative biology and taxonomic classification.</title>
        <authorList>
            <person name="Goeker M."/>
        </authorList>
    </citation>
    <scope>NUCLEOTIDE SEQUENCE [LARGE SCALE GENOMIC DNA]</scope>
    <source>
        <strain evidence="1 2">DSM 24004</strain>
    </source>
</reference>
<dbReference type="InterPro" id="IPR038056">
    <property type="entry name" value="YjbR-like_sf"/>
</dbReference>
<gene>
    <name evidence="1" type="ORF">J2Z76_001082</name>
</gene>
<proteinExistence type="predicted"/>
<keyword evidence="2" id="KW-1185">Reference proteome</keyword>
<organism evidence="1 2">
    <name type="scientific">Sedimentibacter acidaminivorans</name>
    <dbReference type="NCBI Taxonomy" id="913099"/>
    <lineage>
        <taxon>Bacteria</taxon>
        <taxon>Bacillati</taxon>
        <taxon>Bacillota</taxon>
        <taxon>Tissierellia</taxon>
        <taxon>Sedimentibacter</taxon>
    </lineage>
</organism>
<evidence type="ECO:0000313" key="1">
    <source>
        <dbReference type="EMBL" id="MBP1925225.1"/>
    </source>
</evidence>
<dbReference type="Pfam" id="PF04237">
    <property type="entry name" value="YjbR"/>
    <property type="match status" value="1"/>
</dbReference>